<dbReference type="PANTHER" id="PTHR30050:SF4">
    <property type="entry name" value="ATP-BINDING PROTEIN RV3427C IN INSERTION SEQUENCE-RELATED"/>
    <property type="match status" value="1"/>
</dbReference>
<evidence type="ECO:0000259" key="1">
    <source>
        <dbReference type="Pfam" id="PF01695"/>
    </source>
</evidence>
<proteinExistence type="predicted"/>
<dbReference type="InterPro" id="IPR027417">
    <property type="entry name" value="P-loop_NTPase"/>
</dbReference>
<dbReference type="GO" id="GO:0006260">
    <property type="term" value="P:DNA replication"/>
    <property type="evidence" value="ECO:0007669"/>
    <property type="project" value="TreeGrafter"/>
</dbReference>
<dbReference type="Gene3D" id="3.40.50.300">
    <property type="entry name" value="P-loop containing nucleotide triphosphate hydrolases"/>
    <property type="match status" value="1"/>
</dbReference>
<dbReference type="SUPFAM" id="SSF52540">
    <property type="entry name" value="P-loop containing nucleoside triphosphate hydrolases"/>
    <property type="match status" value="1"/>
</dbReference>
<keyword evidence="2" id="KW-0547">Nucleotide-binding</keyword>
<dbReference type="GO" id="GO:0005524">
    <property type="term" value="F:ATP binding"/>
    <property type="evidence" value="ECO:0007669"/>
    <property type="project" value="UniProtKB-KW"/>
</dbReference>
<dbReference type="InterPro" id="IPR002611">
    <property type="entry name" value="IstB_ATP-bd"/>
</dbReference>
<organism evidence="2">
    <name type="scientific">viral metagenome</name>
    <dbReference type="NCBI Taxonomy" id="1070528"/>
    <lineage>
        <taxon>unclassified sequences</taxon>
        <taxon>metagenomes</taxon>
        <taxon>organismal metagenomes</taxon>
    </lineage>
</organism>
<protein>
    <submittedName>
        <fullName evidence="2">Putative IstB domain protein ATP-binding protein</fullName>
    </submittedName>
</protein>
<dbReference type="Pfam" id="PF01695">
    <property type="entry name" value="IstB_IS21"/>
    <property type="match status" value="1"/>
</dbReference>
<dbReference type="EMBL" id="MT144395">
    <property type="protein sequence ID" value="QJA53124.1"/>
    <property type="molecule type" value="Genomic_DNA"/>
</dbReference>
<accession>A0A6H1ZZX6</accession>
<reference evidence="2" key="1">
    <citation type="submission" date="2020-03" db="EMBL/GenBank/DDBJ databases">
        <title>The deep terrestrial virosphere.</title>
        <authorList>
            <person name="Holmfeldt K."/>
            <person name="Nilsson E."/>
            <person name="Simone D."/>
            <person name="Lopez-Fernandez M."/>
            <person name="Wu X."/>
            <person name="de Brujin I."/>
            <person name="Lundin D."/>
            <person name="Andersson A."/>
            <person name="Bertilsson S."/>
            <person name="Dopson M."/>
        </authorList>
    </citation>
    <scope>NUCLEOTIDE SEQUENCE</scope>
    <source>
        <strain evidence="2">TM448A03242</strain>
    </source>
</reference>
<keyword evidence="2" id="KW-0067">ATP-binding</keyword>
<sequence length="270" mass="30938">MTEIPKMKVRCAKCHDEFEVATLSPVGIARPLSEHCPACRTKLREEYDLNEKLAVTAHLASLRREHAKNSNIPPRYAEASFEDLEKGNGNIDRLIEVCQDYAENFPLSANENYKSLGLFSHGYGNGKTHLACAIGRRVLERWNPFSTRTPVYYITEQDILGKIRATYSKTNDGNEYDIVEYLGSVPLLIVDDIGKEEIADPRFVQRVWFDLINKRYNNLMPIVITANKDNKELAKHLGSDRNNEAAFDRLYEMLGGIFWENTGESYRRKD</sequence>
<evidence type="ECO:0000313" key="2">
    <source>
        <dbReference type="EMBL" id="QJA53124.1"/>
    </source>
</evidence>
<gene>
    <name evidence="2" type="ORF">TM448A03242_0011</name>
</gene>
<dbReference type="AlphaFoldDB" id="A0A6H1ZZX6"/>
<dbReference type="PANTHER" id="PTHR30050">
    <property type="entry name" value="CHROMOSOMAL REPLICATION INITIATOR PROTEIN DNAA"/>
    <property type="match status" value="1"/>
</dbReference>
<name>A0A6H1ZZX6_9ZZZZ</name>
<feature type="domain" description="IstB-like ATP-binding" evidence="1">
    <location>
        <begin position="122"/>
        <end position="269"/>
    </location>
</feature>